<feature type="binding site" evidence="7">
    <location>
        <position position="18"/>
    </location>
    <ligand>
        <name>NADPH</name>
        <dbReference type="ChEBI" id="CHEBI:57783"/>
    </ligand>
</feature>
<evidence type="ECO:0000313" key="16">
    <source>
        <dbReference type="Proteomes" id="UP000771749"/>
    </source>
</evidence>
<feature type="binding site" evidence="7">
    <location>
        <position position="286"/>
    </location>
    <ligand>
        <name>NADPH</name>
        <dbReference type="ChEBI" id="CHEBI:57783"/>
    </ligand>
</feature>
<gene>
    <name evidence="7" type="primary">gpsA</name>
    <name evidence="15" type="ORF">IAC07_06885</name>
</gene>
<keyword evidence="4 7" id="KW-0443">Lipid metabolism</keyword>
<dbReference type="InterPro" id="IPR006109">
    <property type="entry name" value="G3P_DH_NAD-dep_C"/>
</dbReference>
<evidence type="ECO:0000256" key="8">
    <source>
        <dbReference type="PIRSR" id="PIRSR000114-1"/>
    </source>
</evidence>
<feature type="binding site" evidence="7">
    <location>
        <position position="143"/>
    </location>
    <ligand>
        <name>sn-glycerol 3-phosphate</name>
        <dbReference type="ChEBI" id="CHEBI:57597"/>
    </ligand>
</feature>
<comment type="function">
    <text evidence="7">Catalyzes the reduction of the glycolytic intermediate dihydroxyacetone phosphate (DHAP) to sn-glycerol 3-phosphate (G3P), the key precursor for phospholipid synthesis.</text>
</comment>
<keyword evidence="3 7" id="KW-0560">Oxidoreductase</keyword>
<feature type="binding site" evidence="10">
    <location>
        <position position="147"/>
    </location>
    <ligand>
        <name>NAD(+)</name>
        <dbReference type="ChEBI" id="CHEBI:57540"/>
    </ligand>
</feature>
<dbReference type="PANTHER" id="PTHR11728">
    <property type="entry name" value="GLYCEROL-3-PHOSPHATE DEHYDROGENASE"/>
    <property type="match status" value="1"/>
</dbReference>
<evidence type="ECO:0000256" key="4">
    <source>
        <dbReference type="ARBA" id="ARBA00023098"/>
    </source>
</evidence>
<evidence type="ECO:0000256" key="6">
    <source>
        <dbReference type="ARBA" id="ARBA00023264"/>
    </source>
</evidence>
<evidence type="ECO:0000256" key="5">
    <source>
        <dbReference type="ARBA" id="ARBA00023209"/>
    </source>
</evidence>
<evidence type="ECO:0000256" key="1">
    <source>
        <dbReference type="ARBA" id="ARBA00011009"/>
    </source>
</evidence>
<comment type="pathway">
    <text evidence="7">Membrane lipid metabolism; glycerophospholipid metabolism.</text>
</comment>
<evidence type="ECO:0000259" key="14">
    <source>
        <dbReference type="Pfam" id="PF07479"/>
    </source>
</evidence>
<feature type="binding site" evidence="7">
    <location>
        <position position="263"/>
    </location>
    <ligand>
        <name>sn-glycerol 3-phosphate</name>
        <dbReference type="ChEBI" id="CHEBI:57597"/>
    </ligand>
</feature>
<dbReference type="GO" id="GO:0008654">
    <property type="term" value="P:phospholipid biosynthetic process"/>
    <property type="evidence" value="ECO:0007669"/>
    <property type="project" value="UniProtKB-KW"/>
</dbReference>
<feature type="binding site" evidence="7">
    <location>
        <position position="145"/>
    </location>
    <ligand>
        <name>sn-glycerol 3-phosphate</name>
        <dbReference type="ChEBI" id="CHEBI:57597"/>
    </ligand>
</feature>
<dbReference type="GO" id="GO:0047952">
    <property type="term" value="F:glycerol-3-phosphate dehydrogenase [NAD(P)+] activity"/>
    <property type="evidence" value="ECO:0007669"/>
    <property type="project" value="UniProtKB-UniRule"/>
</dbReference>
<feature type="binding site" evidence="7">
    <location>
        <position position="113"/>
    </location>
    <ligand>
        <name>sn-glycerol 3-phosphate</name>
        <dbReference type="ChEBI" id="CHEBI:57597"/>
    </ligand>
</feature>
<dbReference type="GO" id="GO:0006650">
    <property type="term" value="P:glycerophospholipid metabolic process"/>
    <property type="evidence" value="ECO:0007669"/>
    <property type="project" value="UniProtKB-UniRule"/>
</dbReference>
<evidence type="ECO:0000259" key="13">
    <source>
        <dbReference type="Pfam" id="PF01210"/>
    </source>
</evidence>
<feature type="binding site" evidence="10">
    <location>
        <position position="262"/>
    </location>
    <ligand>
        <name>NAD(+)</name>
        <dbReference type="ChEBI" id="CHEBI:57540"/>
    </ligand>
</feature>
<feature type="binding site" evidence="7">
    <location>
        <position position="113"/>
    </location>
    <ligand>
        <name>NADPH</name>
        <dbReference type="ChEBI" id="CHEBI:57783"/>
    </ligand>
</feature>
<dbReference type="EMBL" id="JADIMJ010000101">
    <property type="protein sequence ID" value="MBO8454427.1"/>
    <property type="molecule type" value="Genomic_DNA"/>
</dbReference>
<dbReference type="InterPro" id="IPR036291">
    <property type="entry name" value="NAD(P)-bd_dom_sf"/>
</dbReference>
<comment type="caution">
    <text evidence="7">Lacks conserved residue(s) required for the propagation of feature annotation.</text>
</comment>
<dbReference type="AlphaFoldDB" id="A0A940DRP6"/>
<keyword evidence="7" id="KW-0547">Nucleotide-binding</keyword>
<feature type="active site" description="Proton acceptor" evidence="7 8">
    <location>
        <position position="198"/>
    </location>
</feature>
<evidence type="ECO:0000256" key="7">
    <source>
        <dbReference type="HAMAP-Rule" id="MF_00394"/>
    </source>
</evidence>
<dbReference type="SUPFAM" id="SSF51735">
    <property type="entry name" value="NAD(P)-binding Rossmann-fold domains"/>
    <property type="match status" value="1"/>
</dbReference>
<dbReference type="PANTHER" id="PTHR11728:SF1">
    <property type="entry name" value="GLYCEROL-3-PHOSPHATE DEHYDROGENASE [NAD(+)] 2, CHLOROPLASTIC"/>
    <property type="match status" value="1"/>
</dbReference>
<feature type="binding site" evidence="7">
    <location>
        <position position="19"/>
    </location>
    <ligand>
        <name>NADPH</name>
        <dbReference type="ChEBI" id="CHEBI:57783"/>
    </ligand>
</feature>
<name>A0A940DRP6_9BACT</name>
<keyword evidence="7 10" id="KW-0520">NAD</keyword>
<proteinExistence type="inferred from homology"/>
<comment type="subcellular location">
    <subcellularLocation>
        <location evidence="7">Cytoplasm</location>
    </subcellularLocation>
</comment>
<organism evidence="15 16">
    <name type="scientific">Candidatus Cryptobacteroides gallistercoris</name>
    <dbReference type="NCBI Taxonomy" id="2840765"/>
    <lineage>
        <taxon>Bacteria</taxon>
        <taxon>Pseudomonadati</taxon>
        <taxon>Bacteroidota</taxon>
        <taxon>Bacteroidia</taxon>
        <taxon>Bacteroidales</taxon>
        <taxon>Candidatus Cryptobacteroides</taxon>
    </lineage>
</organism>
<comment type="caution">
    <text evidence="15">The sequence shown here is derived from an EMBL/GenBank/DDBJ whole genome shotgun (WGS) entry which is preliminary data.</text>
</comment>
<reference evidence="15" key="2">
    <citation type="journal article" date="2021" name="PeerJ">
        <title>Extensive microbial diversity within the chicken gut microbiome revealed by metagenomics and culture.</title>
        <authorList>
            <person name="Gilroy R."/>
            <person name="Ravi A."/>
            <person name="Getino M."/>
            <person name="Pursley I."/>
            <person name="Horton D.L."/>
            <person name="Alikhan N.F."/>
            <person name="Baker D."/>
            <person name="Gharbi K."/>
            <person name="Hall N."/>
            <person name="Watson M."/>
            <person name="Adriaenssens E.M."/>
            <person name="Foster-Nyarko E."/>
            <person name="Jarju S."/>
            <person name="Secka A."/>
            <person name="Antonio M."/>
            <person name="Oren A."/>
            <person name="Chaudhuri R.R."/>
            <person name="La Ragione R."/>
            <person name="Hildebrand F."/>
            <person name="Pallen M.J."/>
        </authorList>
    </citation>
    <scope>NUCLEOTIDE SEQUENCE</scope>
    <source>
        <strain evidence="15">F1-3629</strain>
    </source>
</reference>
<dbReference type="Gene3D" id="3.40.50.720">
    <property type="entry name" value="NAD(P)-binding Rossmann-like Domain"/>
    <property type="match status" value="1"/>
</dbReference>
<reference evidence="15" key="1">
    <citation type="submission" date="2020-10" db="EMBL/GenBank/DDBJ databases">
        <authorList>
            <person name="Gilroy R."/>
        </authorList>
    </citation>
    <scope>NUCLEOTIDE SEQUENCE</scope>
    <source>
        <strain evidence="15">F1-3629</strain>
    </source>
</reference>
<feature type="binding site" evidence="7">
    <location>
        <position position="39"/>
    </location>
    <ligand>
        <name>NADPH</name>
        <dbReference type="ChEBI" id="CHEBI:57783"/>
    </ligand>
</feature>
<dbReference type="GO" id="GO:0051287">
    <property type="term" value="F:NAD binding"/>
    <property type="evidence" value="ECO:0007669"/>
    <property type="project" value="InterPro"/>
</dbReference>
<comment type="catalytic activity">
    <reaction evidence="7">
        <text>sn-glycerol 3-phosphate + NAD(+) = dihydroxyacetone phosphate + NADH + H(+)</text>
        <dbReference type="Rhea" id="RHEA:11092"/>
        <dbReference type="ChEBI" id="CHEBI:15378"/>
        <dbReference type="ChEBI" id="CHEBI:57540"/>
        <dbReference type="ChEBI" id="CHEBI:57597"/>
        <dbReference type="ChEBI" id="CHEBI:57642"/>
        <dbReference type="ChEBI" id="CHEBI:57945"/>
        <dbReference type="EC" id="1.1.1.94"/>
    </reaction>
</comment>
<comment type="similarity">
    <text evidence="1 7 11">Belongs to the NAD-dependent glycerol-3-phosphate dehydrogenase family.</text>
</comment>
<accession>A0A940DRP6</accession>
<feature type="binding site" evidence="7">
    <location>
        <position position="261"/>
    </location>
    <ligand>
        <name>sn-glycerol 3-phosphate</name>
        <dbReference type="ChEBI" id="CHEBI:57597"/>
    </ligand>
</feature>
<dbReference type="InterPro" id="IPR011128">
    <property type="entry name" value="G3P_DH_NAD-dep_N"/>
</dbReference>
<feature type="binding site" evidence="7">
    <location>
        <position position="198"/>
    </location>
    <ligand>
        <name>sn-glycerol 3-phosphate</name>
        <dbReference type="ChEBI" id="CHEBI:57597"/>
    </ligand>
</feature>
<feature type="binding site" evidence="7">
    <location>
        <position position="147"/>
    </location>
    <ligand>
        <name>NADPH</name>
        <dbReference type="ChEBI" id="CHEBI:57783"/>
    </ligand>
</feature>
<dbReference type="Pfam" id="PF01210">
    <property type="entry name" value="NAD_Gly3P_dh_N"/>
    <property type="match status" value="1"/>
</dbReference>
<feature type="binding site" evidence="7">
    <location>
        <position position="288"/>
    </location>
    <ligand>
        <name>NADPH</name>
        <dbReference type="ChEBI" id="CHEBI:57783"/>
    </ligand>
</feature>
<dbReference type="PROSITE" id="PS00957">
    <property type="entry name" value="NAD_G3PDH"/>
    <property type="match status" value="1"/>
</dbReference>
<dbReference type="GO" id="GO:0005975">
    <property type="term" value="P:carbohydrate metabolic process"/>
    <property type="evidence" value="ECO:0007669"/>
    <property type="project" value="InterPro"/>
</dbReference>
<dbReference type="GO" id="GO:0005829">
    <property type="term" value="C:cytosol"/>
    <property type="evidence" value="ECO:0007669"/>
    <property type="project" value="TreeGrafter"/>
</dbReference>
<dbReference type="Proteomes" id="UP000771749">
    <property type="component" value="Unassembled WGS sequence"/>
</dbReference>
<dbReference type="Gene3D" id="1.10.1040.10">
    <property type="entry name" value="N-(1-d-carboxylethyl)-l-norvaline Dehydrogenase, domain 2"/>
    <property type="match status" value="1"/>
</dbReference>
<dbReference type="NCBIfam" id="NF000942">
    <property type="entry name" value="PRK00094.1-4"/>
    <property type="match status" value="1"/>
</dbReference>
<feature type="binding site" evidence="9">
    <location>
        <position position="113"/>
    </location>
    <ligand>
        <name>substrate</name>
    </ligand>
</feature>
<dbReference type="GO" id="GO:0046167">
    <property type="term" value="P:glycerol-3-phosphate biosynthetic process"/>
    <property type="evidence" value="ECO:0007669"/>
    <property type="project" value="UniProtKB-UniRule"/>
</dbReference>
<keyword evidence="5 7" id="KW-0594">Phospholipid biosynthesis</keyword>
<feature type="binding site" evidence="7">
    <location>
        <position position="56"/>
    </location>
    <ligand>
        <name>NADPH</name>
        <dbReference type="ChEBI" id="CHEBI:57783"/>
    </ligand>
</feature>
<dbReference type="InterPro" id="IPR006168">
    <property type="entry name" value="G3P_DH_NAD-dep"/>
</dbReference>
<dbReference type="HAMAP" id="MF_00394">
    <property type="entry name" value="NAD_Glyc3P_dehydrog"/>
    <property type="match status" value="1"/>
</dbReference>
<feature type="domain" description="Glycerol-3-phosphate dehydrogenase NAD-dependent N-terminal" evidence="13">
    <location>
        <begin position="12"/>
        <end position="167"/>
    </location>
</feature>
<dbReference type="PIRSF" id="PIRSF000114">
    <property type="entry name" value="Glycerol-3-P_dh"/>
    <property type="match status" value="1"/>
</dbReference>
<comment type="catalytic activity">
    <reaction evidence="7 12">
        <text>sn-glycerol 3-phosphate + NADP(+) = dihydroxyacetone phosphate + NADPH + H(+)</text>
        <dbReference type="Rhea" id="RHEA:11096"/>
        <dbReference type="ChEBI" id="CHEBI:15378"/>
        <dbReference type="ChEBI" id="CHEBI:57597"/>
        <dbReference type="ChEBI" id="CHEBI:57642"/>
        <dbReference type="ChEBI" id="CHEBI:57783"/>
        <dbReference type="ChEBI" id="CHEBI:58349"/>
        <dbReference type="EC" id="1.1.1.94"/>
    </reaction>
</comment>
<feature type="binding site" evidence="7">
    <location>
        <position position="251"/>
    </location>
    <ligand>
        <name>sn-glycerol 3-phosphate</name>
        <dbReference type="ChEBI" id="CHEBI:57597"/>
    </ligand>
</feature>
<evidence type="ECO:0000256" key="11">
    <source>
        <dbReference type="RuleBase" id="RU000437"/>
    </source>
</evidence>
<keyword evidence="2 7" id="KW-0444">Lipid biosynthesis</keyword>
<dbReference type="InterPro" id="IPR013328">
    <property type="entry name" value="6PGD_dom2"/>
</dbReference>
<dbReference type="InterPro" id="IPR008927">
    <property type="entry name" value="6-PGluconate_DH-like_C_sf"/>
</dbReference>
<dbReference type="EC" id="1.1.1.94" evidence="7"/>
<evidence type="ECO:0000256" key="9">
    <source>
        <dbReference type="PIRSR" id="PIRSR000114-2"/>
    </source>
</evidence>
<dbReference type="Pfam" id="PF07479">
    <property type="entry name" value="NAD_Gly3P_dh_C"/>
    <property type="match status" value="1"/>
</dbReference>
<feature type="domain" description="Glycerol-3-phosphate dehydrogenase NAD-dependent C-terminal" evidence="14">
    <location>
        <begin position="187"/>
        <end position="326"/>
    </location>
</feature>
<keyword evidence="7" id="KW-0963">Cytoplasm</keyword>
<sequence>MEYKIGKEAHCAVIGYGSWATAIAGLLSRNESNVWWYIRNPEVLEGVLTDGRNPKYVSELEFDLSRIHPSSDINEVVRNAEIIIMAVPSAYLKDFLQPLAEPLCDKFIVSAIKGIIPGEYQTVAEYLKDRYGLSFRQIGIIGGPSHAEEVSKGKLSYLTVVCSDEENARRIGEKLANKSVLLSYSSDIYGVEYASILKNIYAIAVGLAVGLGYGDNFLAVLISNCANEMTRFLRESYPDERNTFAPAYLGDLLVTCYSIYSRNRRLGLLIGRGCTVKSALNEMTMIAEGYFAADCIRHINFRHKIDMPIADMVYRILYEKAPARRSMKELTAKL</sequence>
<evidence type="ECO:0000256" key="2">
    <source>
        <dbReference type="ARBA" id="ARBA00022516"/>
    </source>
</evidence>
<feature type="binding site" evidence="9">
    <location>
        <begin position="262"/>
        <end position="263"/>
    </location>
    <ligand>
        <name>substrate</name>
    </ligand>
</feature>
<evidence type="ECO:0000313" key="15">
    <source>
        <dbReference type="EMBL" id="MBO8454427.1"/>
    </source>
</evidence>
<evidence type="ECO:0000256" key="3">
    <source>
        <dbReference type="ARBA" id="ARBA00023002"/>
    </source>
</evidence>
<feature type="binding site" evidence="7">
    <location>
        <position position="262"/>
    </location>
    <ligand>
        <name>NADPH</name>
        <dbReference type="ChEBI" id="CHEBI:57783"/>
    </ligand>
</feature>
<evidence type="ECO:0000256" key="12">
    <source>
        <dbReference type="RuleBase" id="RU000439"/>
    </source>
</evidence>
<dbReference type="GO" id="GO:0046168">
    <property type="term" value="P:glycerol-3-phosphate catabolic process"/>
    <property type="evidence" value="ECO:0007669"/>
    <property type="project" value="InterPro"/>
</dbReference>
<dbReference type="PRINTS" id="PR00077">
    <property type="entry name" value="GPDHDRGNASE"/>
</dbReference>
<keyword evidence="6 7" id="KW-1208">Phospholipid metabolism</keyword>
<protein>
    <recommendedName>
        <fullName evidence="7">Glycerol-3-phosphate dehydrogenase [NAD(P)+]</fullName>
        <ecNumber evidence="7">1.1.1.94</ecNumber>
    </recommendedName>
    <alternativeName>
        <fullName evidence="7">NAD(P)(+)-dependent glycerol-3-phosphate dehydrogenase</fullName>
    </alternativeName>
    <alternativeName>
        <fullName evidence="7">NAD(P)H-dependent dihydroxyacetone-phosphate reductase</fullName>
    </alternativeName>
</protein>
<evidence type="ECO:0000256" key="10">
    <source>
        <dbReference type="PIRSR" id="PIRSR000114-3"/>
    </source>
</evidence>
<dbReference type="SUPFAM" id="SSF48179">
    <property type="entry name" value="6-phosphogluconate dehydrogenase C-terminal domain-like"/>
    <property type="match status" value="1"/>
</dbReference>
<keyword evidence="7" id="KW-0521">NADP</keyword>
<feature type="binding site" evidence="7">
    <location>
        <position position="262"/>
    </location>
    <ligand>
        <name>sn-glycerol 3-phosphate</name>
        <dbReference type="ChEBI" id="CHEBI:57597"/>
    </ligand>
</feature>